<keyword evidence="2" id="KW-0472">Membrane</keyword>
<evidence type="ECO:0000313" key="4">
    <source>
        <dbReference type="Proteomes" id="UP000230750"/>
    </source>
</evidence>
<keyword evidence="4" id="KW-1185">Reference proteome</keyword>
<sequence length="219" mass="23793">MVALRLDSNWRPRSENPGYALWGGGRESVGGTSLKHVVALGNTAGTPDKTDSLGLYVIIISTALIVLIILIVLGVVAKFVHFHYKKKNDAVYIDPLSMTHFPSTRSRANHPSNAPSVPGDNRNIPISPPPYSIDGSMAQANPANVPGTGPDSLYLEVNFNDGDDELDYMYCSNLPRSVDREGYEVAINKVPRYGRHTYSRTLEKFGGGGSLKSAPNSYE</sequence>
<name>A0A2G8L5K3_STIJA</name>
<keyword evidence="2" id="KW-1133">Transmembrane helix</keyword>
<feature type="region of interest" description="Disordered" evidence="1">
    <location>
        <begin position="103"/>
        <end position="129"/>
    </location>
</feature>
<organism evidence="3 4">
    <name type="scientific">Stichopus japonicus</name>
    <name type="common">Sea cucumber</name>
    <dbReference type="NCBI Taxonomy" id="307972"/>
    <lineage>
        <taxon>Eukaryota</taxon>
        <taxon>Metazoa</taxon>
        <taxon>Echinodermata</taxon>
        <taxon>Eleutherozoa</taxon>
        <taxon>Echinozoa</taxon>
        <taxon>Holothuroidea</taxon>
        <taxon>Aspidochirotacea</taxon>
        <taxon>Aspidochirotida</taxon>
        <taxon>Stichopodidae</taxon>
        <taxon>Apostichopus</taxon>
    </lineage>
</organism>
<proteinExistence type="predicted"/>
<accession>A0A2G8L5K3</accession>
<protein>
    <submittedName>
        <fullName evidence="3">Uncharacterized protein</fullName>
    </submittedName>
</protein>
<evidence type="ECO:0000256" key="2">
    <source>
        <dbReference type="SAM" id="Phobius"/>
    </source>
</evidence>
<keyword evidence="2" id="KW-0812">Transmembrane</keyword>
<reference evidence="3 4" key="1">
    <citation type="journal article" date="2017" name="PLoS Biol.">
        <title>The sea cucumber genome provides insights into morphological evolution and visceral regeneration.</title>
        <authorList>
            <person name="Zhang X."/>
            <person name="Sun L."/>
            <person name="Yuan J."/>
            <person name="Sun Y."/>
            <person name="Gao Y."/>
            <person name="Zhang L."/>
            <person name="Li S."/>
            <person name="Dai H."/>
            <person name="Hamel J.F."/>
            <person name="Liu C."/>
            <person name="Yu Y."/>
            <person name="Liu S."/>
            <person name="Lin W."/>
            <person name="Guo K."/>
            <person name="Jin S."/>
            <person name="Xu P."/>
            <person name="Storey K.B."/>
            <person name="Huan P."/>
            <person name="Zhang T."/>
            <person name="Zhou Y."/>
            <person name="Zhang J."/>
            <person name="Lin C."/>
            <person name="Li X."/>
            <person name="Xing L."/>
            <person name="Huo D."/>
            <person name="Sun M."/>
            <person name="Wang L."/>
            <person name="Mercier A."/>
            <person name="Li F."/>
            <person name="Yang H."/>
            <person name="Xiang J."/>
        </authorList>
    </citation>
    <scope>NUCLEOTIDE SEQUENCE [LARGE SCALE GENOMIC DNA]</scope>
    <source>
        <strain evidence="3">Shaxun</strain>
        <tissue evidence="3">Muscle</tissue>
    </source>
</reference>
<dbReference type="EMBL" id="MRZV01000211">
    <property type="protein sequence ID" value="PIK55543.1"/>
    <property type="molecule type" value="Genomic_DNA"/>
</dbReference>
<feature type="transmembrane region" description="Helical" evidence="2">
    <location>
        <begin position="53"/>
        <end position="77"/>
    </location>
</feature>
<evidence type="ECO:0000256" key="1">
    <source>
        <dbReference type="SAM" id="MobiDB-lite"/>
    </source>
</evidence>
<feature type="compositionally biased region" description="Polar residues" evidence="1">
    <location>
        <begin position="103"/>
        <end position="115"/>
    </location>
</feature>
<dbReference type="AlphaFoldDB" id="A0A2G8L5K3"/>
<evidence type="ECO:0000313" key="3">
    <source>
        <dbReference type="EMBL" id="PIK55543.1"/>
    </source>
</evidence>
<dbReference type="Proteomes" id="UP000230750">
    <property type="component" value="Unassembled WGS sequence"/>
</dbReference>
<gene>
    <name evidence="3" type="ORF">BSL78_07548</name>
</gene>
<comment type="caution">
    <text evidence="3">The sequence shown here is derived from an EMBL/GenBank/DDBJ whole genome shotgun (WGS) entry which is preliminary data.</text>
</comment>